<reference evidence="7" key="1">
    <citation type="journal article" date="2018" name="Genome Biol.">
        <title>SKESA: strategic k-mer extension for scrupulous assemblies.</title>
        <authorList>
            <person name="Souvorov A."/>
            <person name="Agarwala R."/>
            <person name="Lipman D.J."/>
        </authorList>
    </citation>
    <scope>NUCLEOTIDE SEQUENCE</scope>
    <source>
        <strain evidence="7">BCW_3452</strain>
    </source>
</reference>
<dbReference type="GO" id="GO:0005198">
    <property type="term" value="F:structural molecule activity"/>
    <property type="evidence" value="ECO:0007669"/>
    <property type="project" value="InterPro"/>
</dbReference>
<sequence length="408" mass="43162">MRKFTTKDPVKSTTNLNRDGSQMSLLENIGRSKKISSMKLRKAFTISLLSLSCAIPFASSNAFAERIGDVTELKGIRDNQLQGVGVVIGLPNTGDRGSFAVSNLKTIIQKHGIKLPPSVSLNSRNVAAVMINATLPPFAKEGQKIDVTVSSIGNAKSLSGGTLWTNPLLGLDGNTYAVAQGQILVDGVSAQGLDGSTIDINSSSVGRIPSGATIERELNYDSFFENSHIVFNLSKSDFALASQIEKTINDEFGRGFSSIIDGASVGVRAPRSRSERIQLVSQINNLEIDIPSPGAKVTINSRTGTVTVTENITLSPVAISIGGITINVSEQQTASQPNPLSEGETVTTTNSQITVEQTQGELKVIQGSGDLQELVEALNKIGTSPNKLASIIQLLKSSGSLRAKVEVI</sequence>
<keyword evidence="7" id="KW-0282">Flagellum</keyword>
<proteinExistence type="inferred from homology"/>
<evidence type="ECO:0000256" key="4">
    <source>
        <dbReference type="ARBA" id="ARBA00022729"/>
    </source>
</evidence>
<keyword evidence="7" id="KW-0969">Cilium</keyword>
<keyword evidence="4" id="KW-0732">Signal</keyword>
<comment type="function">
    <text evidence="1 6">Assembles around the rod to form the L-ring and probably protects the motor/basal body from shearing forces during rotation.</text>
</comment>
<dbReference type="InterPro" id="IPR001782">
    <property type="entry name" value="Flag_FlgI"/>
</dbReference>
<dbReference type="PRINTS" id="PR01010">
    <property type="entry name" value="FLGPRINGFLGI"/>
</dbReference>
<dbReference type="HAMAP" id="MF_00416">
    <property type="entry name" value="FlgI"/>
    <property type="match status" value="1"/>
</dbReference>
<protein>
    <recommendedName>
        <fullName evidence="6">Flagellar P-ring protein</fullName>
    </recommendedName>
    <alternativeName>
        <fullName evidence="6">Basal body P-ring protein</fullName>
    </alternativeName>
</protein>
<comment type="subcellular location">
    <subcellularLocation>
        <location evidence="2 6">Bacterial flagellum basal body</location>
    </subcellularLocation>
</comment>
<dbReference type="PANTHER" id="PTHR30381">
    <property type="entry name" value="FLAGELLAR P-RING PERIPLASMIC PROTEIN FLGI"/>
    <property type="match status" value="1"/>
</dbReference>
<evidence type="ECO:0000256" key="2">
    <source>
        <dbReference type="ARBA" id="ARBA00004117"/>
    </source>
</evidence>
<dbReference type="Proteomes" id="UP000863257">
    <property type="component" value="Unassembled WGS sequence"/>
</dbReference>
<evidence type="ECO:0000313" key="7">
    <source>
        <dbReference type="EMBL" id="HAS8540942.1"/>
    </source>
</evidence>
<evidence type="ECO:0000256" key="3">
    <source>
        <dbReference type="ARBA" id="ARBA00008994"/>
    </source>
</evidence>
<comment type="subunit">
    <text evidence="6">The basal body constitutes a major portion of the flagellar organelle and consists of four rings (L,P,S, and M) mounted on a central rod.</text>
</comment>
<dbReference type="GO" id="GO:0030288">
    <property type="term" value="C:outer membrane-bounded periplasmic space"/>
    <property type="evidence" value="ECO:0007669"/>
    <property type="project" value="InterPro"/>
</dbReference>
<organism evidence="7">
    <name type="scientific">Vibrio vulnificus</name>
    <dbReference type="NCBI Taxonomy" id="672"/>
    <lineage>
        <taxon>Bacteria</taxon>
        <taxon>Pseudomonadati</taxon>
        <taxon>Pseudomonadota</taxon>
        <taxon>Gammaproteobacteria</taxon>
        <taxon>Vibrionales</taxon>
        <taxon>Vibrionaceae</taxon>
        <taxon>Vibrio</taxon>
    </lineage>
</organism>
<comment type="similarity">
    <text evidence="3 6">Belongs to the FlgI family.</text>
</comment>
<evidence type="ECO:0000256" key="1">
    <source>
        <dbReference type="ARBA" id="ARBA00002591"/>
    </source>
</evidence>
<accession>A0A8H9N163</accession>
<dbReference type="PANTHER" id="PTHR30381:SF0">
    <property type="entry name" value="FLAGELLAR P-RING PROTEIN"/>
    <property type="match status" value="1"/>
</dbReference>
<gene>
    <name evidence="6" type="primary">flgI</name>
    <name evidence="7" type="ORF">I7730_14220</name>
</gene>
<dbReference type="EMBL" id="DACRBY010000017">
    <property type="protein sequence ID" value="HAS8540942.1"/>
    <property type="molecule type" value="Genomic_DNA"/>
</dbReference>
<keyword evidence="5 6" id="KW-0975">Bacterial flagellum</keyword>
<comment type="caution">
    <text evidence="7">The sequence shown here is derived from an EMBL/GenBank/DDBJ whole genome shotgun (WGS) entry which is preliminary data.</text>
</comment>
<evidence type="ECO:0000256" key="6">
    <source>
        <dbReference type="HAMAP-Rule" id="MF_00416"/>
    </source>
</evidence>
<dbReference type="GO" id="GO:0009428">
    <property type="term" value="C:bacterial-type flagellum basal body, distal rod, P ring"/>
    <property type="evidence" value="ECO:0007669"/>
    <property type="project" value="InterPro"/>
</dbReference>
<reference evidence="7" key="2">
    <citation type="submission" date="2019-01" db="EMBL/GenBank/DDBJ databases">
        <authorList>
            <consortium name="NCBI Pathogen Detection Project"/>
        </authorList>
    </citation>
    <scope>NUCLEOTIDE SEQUENCE</scope>
    <source>
        <strain evidence="7">BCW_3452</strain>
    </source>
</reference>
<dbReference type="GO" id="GO:0071973">
    <property type="term" value="P:bacterial-type flagellum-dependent cell motility"/>
    <property type="evidence" value="ECO:0007669"/>
    <property type="project" value="InterPro"/>
</dbReference>
<evidence type="ECO:0000256" key="5">
    <source>
        <dbReference type="ARBA" id="ARBA00023143"/>
    </source>
</evidence>
<dbReference type="NCBIfam" id="NF003676">
    <property type="entry name" value="PRK05303.1"/>
    <property type="match status" value="1"/>
</dbReference>
<keyword evidence="7" id="KW-0966">Cell projection</keyword>
<dbReference type="Pfam" id="PF02119">
    <property type="entry name" value="FlgI"/>
    <property type="match status" value="1"/>
</dbReference>
<dbReference type="AlphaFoldDB" id="A0A8H9N163"/>
<name>A0A8H9N163_VIBVL</name>